<dbReference type="Gene3D" id="3.40.1260.10">
    <property type="entry name" value="DsrEFH-like"/>
    <property type="match status" value="1"/>
</dbReference>
<organism evidence="1 2">
    <name type="scientific">Duganella sacchari</name>
    <dbReference type="NCBI Taxonomy" id="551987"/>
    <lineage>
        <taxon>Bacteria</taxon>
        <taxon>Pseudomonadati</taxon>
        <taxon>Pseudomonadota</taxon>
        <taxon>Betaproteobacteria</taxon>
        <taxon>Burkholderiales</taxon>
        <taxon>Oxalobacteraceae</taxon>
        <taxon>Telluria group</taxon>
        <taxon>Duganella</taxon>
    </lineage>
</organism>
<dbReference type="OrthoDB" id="9812053at2"/>
<dbReference type="SUPFAM" id="SSF75169">
    <property type="entry name" value="DsrEFH-like"/>
    <property type="match status" value="1"/>
</dbReference>
<dbReference type="EMBL" id="FRCX01000002">
    <property type="protein sequence ID" value="SHM68545.1"/>
    <property type="molecule type" value="Genomic_DNA"/>
</dbReference>
<evidence type="ECO:0000313" key="2">
    <source>
        <dbReference type="Proteomes" id="UP000184339"/>
    </source>
</evidence>
<reference evidence="2" key="1">
    <citation type="submission" date="2016-11" db="EMBL/GenBank/DDBJ databases">
        <authorList>
            <person name="Varghese N."/>
            <person name="Submissions S."/>
        </authorList>
    </citation>
    <scope>NUCLEOTIDE SEQUENCE [LARGE SCALE GENOMIC DNA]</scope>
    <source>
        <strain evidence="2">Sac-22</strain>
    </source>
</reference>
<sequence>MQALFILNAAPYGNALTNNGLRLAAALAKREHNMVRVYLMGDAVGTAKSGQKVQEGQPNLQTTLGQVGATGLHNIGVCAGCMDARALQDDELIEGAHRGTLEQLADWSEWADKVFVF</sequence>
<dbReference type="GO" id="GO:0005829">
    <property type="term" value="C:cytosol"/>
    <property type="evidence" value="ECO:0007669"/>
    <property type="project" value="TreeGrafter"/>
</dbReference>
<dbReference type="PANTHER" id="PTHR34874">
    <property type="entry name" value="PROTEIN YCHN"/>
    <property type="match status" value="1"/>
</dbReference>
<proteinExistence type="predicted"/>
<dbReference type="Proteomes" id="UP000184339">
    <property type="component" value="Unassembled WGS sequence"/>
</dbReference>
<dbReference type="STRING" id="551987.SAMN05192549_102228"/>
<dbReference type="InterPro" id="IPR003787">
    <property type="entry name" value="Sulphur_relay_DsrE/F-like"/>
</dbReference>
<dbReference type="PANTHER" id="PTHR34874:SF1">
    <property type="entry name" value="PROTEIN YCHN"/>
    <property type="match status" value="1"/>
</dbReference>
<dbReference type="Pfam" id="PF02635">
    <property type="entry name" value="DsrE"/>
    <property type="match status" value="1"/>
</dbReference>
<evidence type="ECO:0000313" key="1">
    <source>
        <dbReference type="EMBL" id="SHM68545.1"/>
    </source>
</evidence>
<gene>
    <name evidence="1" type="ORF">SAMN05192549_102228</name>
</gene>
<keyword evidence="2" id="KW-1185">Reference proteome</keyword>
<dbReference type="RefSeq" id="WP_072781943.1">
    <property type="nucleotide sequence ID" value="NZ_FRCX01000002.1"/>
</dbReference>
<dbReference type="InterPro" id="IPR027396">
    <property type="entry name" value="DsrEFH-like"/>
</dbReference>
<accession>A0A1M7KSM3</accession>
<protein>
    <submittedName>
        <fullName evidence="1">Uncharacterized protein involved in oxidation of intracellular sulfur</fullName>
    </submittedName>
</protein>
<name>A0A1M7KSM3_9BURK</name>
<dbReference type="AlphaFoldDB" id="A0A1M7KSM3"/>